<keyword evidence="10" id="KW-1185">Reference proteome</keyword>
<evidence type="ECO:0000259" key="8">
    <source>
        <dbReference type="Pfam" id="PF02397"/>
    </source>
</evidence>
<feature type="transmembrane region" description="Helical" evidence="7">
    <location>
        <begin position="12"/>
        <end position="31"/>
    </location>
</feature>
<dbReference type="InterPro" id="IPR017473">
    <property type="entry name" value="Undecaprenyl-P_gluc_Ptfrase"/>
</dbReference>
<feature type="transmembrane region" description="Helical" evidence="7">
    <location>
        <begin position="272"/>
        <end position="294"/>
    </location>
</feature>
<keyword evidence="5 7" id="KW-1133">Transmembrane helix</keyword>
<dbReference type="Pfam" id="PF02397">
    <property type="entry name" value="Bac_transf"/>
    <property type="match status" value="1"/>
</dbReference>
<name>A0ABU5Q8V2_9BACT</name>
<sequence length="462" mass="54266">MKDYFGRENYYLRLITDVIVLLISFYLTSIVSHRNSYIHDREVFILLVAIWYFSSKIIQIYDDFRTLKFIDEFLLLIPIIALQALVLVVFFFFLNDQDNARSFVVKYCGILLVAMTFKKFLFKKIFQQLRRKGQNIRNLLIVGSSDMGVSFFDFVKNNTQFGYNPVGFIDDTKSLYLNGLYKGNFDEVDKVIVENNIDEIVVAMPQFNKQQLDKIIAAGEKNAIRTRIIPDYFRFSSNKFKMGMFGNFPMITVRDEPLNLVHWRIVKRTIDIAFSVLVCLLIFSWLFPIIAILIRLESKGNVFFIQERWGRNKEIIRCLKFRTMYVESKVVVDGKFQQTTENDPRITKIGRFLRKTNLDELPQFINVLMGSMSVVGPRPHAIQHNIESQALIHNYAVRNWVKPGVTGWAQVNGLRGETKDFSLMRKRVVFDIWYIENWTPWLDCKIVIMTVYNMIKGEDMAY</sequence>
<feature type="domain" description="Bacterial sugar transferase" evidence="8">
    <location>
        <begin position="267"/>
        <end position="455"/>
    </location>
</feature>
<dbReference type="InterPro" id="IPR003362">
    <property type="entry name" value="Bact_transf"/>
</dbReference>
<evidence type="ECO:0000256" key="6">
    <source>
        <dbReference type="ARBA" id="ARBA00023136"/>
    </source>
</evidence>
<feature type="transmembrane region" description="Helical" evidence="7">
    <location>
        <begin position="73"/>
        <end position="94"/>
    </location>
</feature>
<evidence type="ECO:0000256" key="3">
    <source>
        <dbReference type="ARBA" id="ARBA00022679"/>
    </source>
</evidence>
<reference evidence="9 10" key="1">
    <citation type="submission" date="2023-12" db="EMBL/GenBank/DDBJ databases">
        <title>Novel species of the genus Arcicella isolated from rivers.</title>
        <authorList>
            <person name="Lu H."/>
        </authorList>
    </citation>
    <scope>NUCLEOTIDE SEQUENCE [LARGE SCALE GENOMIC DNA]</scope>
    <source>
        <strain evidence="9 10">KCTC 23307</strain>
    </source>
</reference>
<evidence type="ECO:0000256" key="7">
    <source>
        <dbReference type="SAM" id="Phobius"/>
    </source>
</evidence>
<evidence type="ECO:0000256" key="5">
    <source>
        <dbReference type="ARBA" id="ARBA00022989"/>
    </source>
</evidence>
<proteinExistence type="inferred from homology"/>
<keyword evidence="6 7" id="KW-0472">Membrane</keyword>
<dbReference type="Pfam" id="PF13727">
    <property type="entry name" value="CoA_binding_3"/>
    <property type="match status" value="1"/>
</dbReference>
<dbReference type="InterPro" id="IPR017475">
    <property type="entry name" value="EPS_sugar_tfrase"/>
</dbReference>
<dbReference type="NCBIfam" id="TIGR03023">
    <property type="entry name" value="WcaJ_sugtrans"/>
    <property type="match status" value="1"/>
</dbReference>
<evidence type="ECO:0000256" key="2">
    <source>
        <dbReference type="ARBA" id="ARBA00006464"/>
    </source>
</evidence>
<feature type="transmembrane region" description="Helical" evidence="7">
    <location>
        <begin position="43"/>
        <end position="61"/>
    </location>
</feature>
<feature type="transmembrane region" description="Helical" evidence="7">
    <location>
        <begin position="100"/>
        <end position="122"/>
    </location>
</feature>
<organism evidence="9 10">
    <name type="scientific">Arcicella rigui</name>
    <dbReference type="NCBI Taxonomy" id="797020"/>
    <lineage>
        <taxon>Bacteria</taxon>
        <taxon>Pseudomonadati</taxon>
        <taxon>Bacteroidota</taxon>
        <taxon>Cytophagia</taxon>
        <taxon>Cytophagales</taxon>
        <taxon>Flectobacillaceae</taxon>
        <taxon>Arcicella</taxon>
    </lineage>
</organism>
<dbReference type="Proteomes" id="UP001302949">
    <property type="component" value="Unassembled WGS sequence"/>
</dbReference>
<evidence type="ECO:0000313" key="10">
    <source>
        <dbReference type="Proteomes" id="UP001302949"/>
    </source>
</evidence>
<dbReference type="PANTHER" id="PTHR30576">
    <property type="entry name" value="COLANIC BIOSYNTHESIS UDP-GLUCOSE LIPID CARRIER TRANSFERASE"/>
    <property type="match status" value="1"/>
</dbReference>
<accession>A0ABU5Q8V2</accession>
<dbReference type="GO" id="GO:0089702">
    <property type="term" value="F:undecaprenyl-phosphate glucose phosphotransferase activity"/>
    <property type="evidence" value="ECO:0007669"/>
    <property type="project" value="UniProtKB-EC"/>
</dbReference>
<keyword evidence="3 9" id="KW-0808">Transferase</keyword>
<dbReference type="PANTHER" id="PTHR30576:SF0">
    <property type="entry name" value="UNDECAPRENYL-PHOSPHATE N-ACETYLGALACTOSAMINYL 1-PHOSPHATE TRANSFERASE-RELATED"/>
    <property type="match status" value="1"/>
</dbReference>
<comment type="caution">
    <text evidence="9">The sequence shown here is derived from an EMBL/GenBank/DDBJ whole genome shotgun (WGS) entry which is preliminary data.</text>
</comment>
<gene>
    <name evidence="9" type="ORF">VB248_09020</name>
</gene>
<dbReference type="EC" id="2.7.8.31" evidence="9"/>
<comment type="similarity">
    <text evidence="2">Belongs to the bacterial sugar transferase family.</text>
</comment>
<evidence type="ECO:0000256" key="4">
    <source>
        <dbReference type="ARBA" id="ARBA00022692"/>
    </source>
</evidence>
<dbReference type="RefSeq" id="WP_323296437.1">
    <property type="nucleotide sequence ID" value="NZ_JAYFUM010000009.1"/>
</dbReference>
<evidence type="ECO:0000313" key="9">
    <source>
        <dbReference type="EMBL" id="MEA5139275.1"/>
    </source>
</evidence>
<keyword evidence="4 7" id="KW-0812">Transmembrane</keyword>
<protein>
    <submittedName>
        <fullName evidence="9">Undecaprenyl-phosphate glucose phosphotransferase</fullName>
        <ecNumber evidence="9">2.7.8.31</ecNumber>
    </submittedName>
</protein>
<dbReference type="NCBIfam" id="TIGR03025">
    <property type="entry name" value="EPS_sugtrans"/>
    <property type="match status" value="1"/>
</dbReference>
<comment type="subcellular location">
    <subcellularLocation>
        <location evidence="1">Membrane</location>
        <topology evidence="1">Multi-pass membrane protein</topology>
    </subcellularLocation>
</comment>
<dbReference type="Gene3D" id="3.40.50.720">
    <property type="entry name" value="NAD(P)-binding Rossmann-like Domain"/>
    <property type="match status" value="1"/>
</dbReference>
<dbReference type="EMBL" id="JAYFUM010000009">
    <property type="protein sequence ID" value="MEA5139275.1"/>
    <property type="molecule type" value="Genomic_DNA"/>
</dbReference>
<evidence type="ECO:0000256" key="1">
    <source>
        <dbReference type="ARBA" id="ARBA00004141"/>
    </source>
</evidence>